<evidence type="ECO:0000313" key="15">
    <source>
        <dbReference type="Proteomes" id="UP001595387"/>
    </source>
</evidence>
<evidence type="ECO:0000256" key="2">
    <source>
        <dbReference type="ARBA" id="ARBA00004613"/>
    </source>
</evidence>
<evidence type="ECO:0000256" key="8">
    <source>
        <dbReference type="ARBA" id="ARBA00022825"/>
    </source>
</evidence>
<dbReference type="PROSITE" id="PS00138">
    <property type="entry name" value="SUBTILASE_SER"/>
    <property type="match status" value="1"/>
</dbReference>
<dbReference type="InterPro" id="IPR034084">
    <property type="entry name" value="Thermitase-like_dom"/>
</dbReference>
<dbReference type="PROSITE" id="PS51892">
    <property type="entry name" value="SUBTILASE"/>
    <property type="match status" value="1"/>
</dbReference>
<dbReference type="PRINTS" id="PR00723">
    <property type="entry name" value="SUBTILISIN"/>
</dbReference>
<evidence type="ECO:0000256" key="11">
    <source>
        <dbReference type="RuleBase" id="RU003355"/>
    </source>
</evidence>
<keyword evidence="6" id="KW-0732">Signal</keyword>
<keyword evidence="9" id="KW-0106">Calcium</keyword>
<feature type="active site" description="Charge relay system" evidence="10">
    <location>
        <position position="364"/>
    </location>
</feature>
<evidence type="ECO:0000256" key="3">
    <source>
        <dbReference type="ARBA" id="ARBA00011073"/>
    </source>
</evidence>
<dbReference type="InterPro" id="IPR036852">
    <property type="entry name" value="Peptidase_S8/S53_dom_sf"/>
</dbReference>
<feature type="domain" description="SLH" evidence="13">
    <location>
        <begin position="537"/>
        <end position="599"/>
    </location>
</feature>
<evidence type="ECO:0000256" key="12">
    <source>
        <dbReference type="SAM" id="MobiDB-lite"/>
    </source>
</evidence>
<feature type="region of interest" description="Disordered" evidence="12">
    <location>
        <begin position="427"/>
        <end position="449"/>
    </location>
</feature>
<dbReference type="PANTHER" id="PTHR43806:SF11">
    <property type="entry name" value="CEREVISIN-RELATED"/>
    <property type="match status" value="1"/>
</dbReference>
<evidence type="ECO:0000259" key="13">
    <source>
        <dbReference type="PROSITE" id="PS51272"/>
    </source>
</evidence>
<comment type="similarity">
    <text evidence="3 10 11">Belongs to the peptidase S8 family.</text>
</comment>
<dbReference type="SUPFAM" id="SSF52743">
    <property type="entry name" value="Subtilisin-like"/>
    <property type="match status" value="1"/>
</dbReference>
<reference evidence="15" key="1">
    <citation type="journal article" date="2019" name="Int. J. Syst. Evol. Microbiol.">
        <title>The Global Catalogue of Microorganisms (GCM) 10K type strain sequencing project: providing services to taxonomists for standard genome sequencing and annotation.</title>
        <authorList>
            <consortium name="The Broad Institute Genomics Platform"/>
            <consortium name="The Broad Institute Genome Sequencing Center for Infectious Disease"/>
            <person name="Wu L."/>
            <person name="Ma J."/>
        </authorList>
    </citation>
    <scope>NUCLEOTIDE SEQUENCE [LARGE SCALE GENOMIC DNA]</scope>
    <source>
        <strain evidence="15">KCTC 13193</strain>
    </source>
</reference>
<evidence type="ECO:0000256" key="4">
    <source>
        <dbReference type="ARBA" id="ARBA00022525"/>
    </source>
</evidence>
<dbReference type="InterPro" id="IPR023827">
    <property type="entry name" value="Peptidase_S8_Asp-AS"/>
</dbReference>
<keyword evidence="5 10" id="KW-0645">Protease</keyword>
<dbReference type="Proteomes" id="UP001595387">
    <property type="component" value="Unassembled WGS sequence"/>
</dbReference>
<evidence type="ECO:0000313" key="14">
    <source>
        <dbReference type="EMBL" id="MFC2947700.1"/>
    </source>
</evidence>
<dbReference type="InterPro" id="IPR023828">
    <property type="entry name" value="Peptidase_S8_Ser-AS"/>
</dbReference>
<dbReference type="CDD" id="cd07484">
    <property type="entry name" value="Peptidases_S8_Thermitase_like"/>
    <property type="match status" value="1"/>
</dbReference>
<feature type="active site" description="Charge relay system" evidence="10">
    <location>
        <position position="212"/>
    </location>
</feature>
<dbReference type="EMBL" id="JBHRRZ010000009">
    <property type="protein sequence ID" value="MFC2947700.1"/>
    <property type="molecule type" value="Genomic_DNA"/>
</dbReference>
<comment type="subcellular location">
    <subcellularLocation>
        <location evidence="2">Secreted</location>
    </subcellularLocation>
</comment>
<dbReference type="Gene3D" id="3.40.50.200">
    <property type="entry name" value="Peptidase S8/S53 domain"/>
    <property type="match status" value="1"/>
</dbReference>
<dbReference type="InterPro" id="IPR050131">
    <property type="entry name" value="Peptidase_S8_subtilisin-like"/>
</dbReference>
<organism evidence="14 15">
    <name type="scientific">Virgibacillus sediminis</name>
    <dbReference type="NCBI Taxonomy" id="202260"/>
    <lineage>
        <taxon>Bacteria</taxon>
        <taxon>Bacillati</taxon>
        <taxon>Bacillota</taxon>
        <taxon>Bacilli</taxon>
        <taxon>Bacillales</taxon>
        <taxon>Bacillaceae</taxon>
        <taxon>Virgibacillus</taxon>
    </lineage>
</organism>
<accession>A0ABV7A475</accession>
<dbReference type="PROSITE" id="PS51272">
    <property type="entry name" value="SLH"/>
    <property type="match status" value="3"/>
</dbReference>
<keyword evidence="15" id="KW-1185">Reference proteome</keyword>
<comment type="cofactor">
    <cofactor evidence="1">
        <name>Ca(2+)</name>
        <dbReference type="ChEBI" id="CHEBI:29108"/>
    </cofactor>
</comment>
<feature type="active site" description="Charge relay system" evidence="10">
    <location>
        <position position="179"/>
    </location>
</feature>
<evidence type="ECO:0000256" key="5">
    <source>
        <dbReference type="ARBA" id="ARBA00022670"/>
    </source>
</evidence>
<dbReference type="PANTHER" id="PTHR43806">
    <property type="entry name" value="PEPTIDASE S8"/>
    <property type="match status" value="1"/>
</dbReference>
<dbReference type="InterPro" id="IPR015500">
    <property type="entry name" value="Peptidase_S8_subtilisin-rel"/>
</dbReference>
<keyword evidence="8 10" id="KW-0720">Serine protease</keyword>
<feature type="domain" description="SLH" evidence="13">
    <location>
        <begin position="659"/>
        <end position="715"/>
    </location>
</feature>
<keyword evidence="7 10" id="KW-0378">Hydrolase</keyword>
<evidence type="ECO:0000256" key="10">
    <source>
        <dbReference type="PROSITE-ProRule" id="PRU01240"/>
    </source>
</evidence>
<dbReference type="InterPro" id="IPR001119">
    <property type="entry name" value="SLH_dom"/>
</dbReference>
<evidence type="ECO:0000256" key="6">
    <source>
        <dbReference type="ARBA" id="ARBA00022729"/>
    </source>
</evidence>
<feature type="domain" description="SLH" evidence="13">
    <location>
        <begin position="600"/>
        <end position="658"/>
    </location>
</feature>
<dbReference type="PROSITE" id="PS00136">
    <property type="entry name" value="SUBTILASE_ASP"/>
    <property type="match status" value="1"/>
</dbReference>
<evidence type="ECO:0000256" key="1">
    <source>
        <dbReference type="ARBA" id="ARBA00001913"/>
    </source>
</evidence>
<dbReference type="PROSITE" id="PS00137">
    <property type="entry name" value="SUBTILASE_HIS"/>
    <property type="match status" value="1"/>
</dbReference>
<name>A0ABV7A475_9BACI</name>
<protein>
    <submittedName>
        <fullName evidence="14">S8 family serine peptidase</fullName>
    </submittedName>
</protein>
<sequence>MKTIEKKIYSAGCVLFLTLSLTIPAIGEAEKASDETFSLRDDLPGLSEKQGLSGEDSPHWIHGMEGETEIYDRRIIVREKDGSTFSTEGLGVLEIYDALPADFPYQIVRVPEAADFQEKLMEIREDEQVENAEPDYIRETYFQPEDAKYTSQWYLDQLHLPDAWDITRGSEDVVIAVLDSGVKADHPDLEGRVLPGYDFVNEDENPDDDHGHGTFVAGIIGANANPDGIAGLDHHAKILPIKIANSRGESTVSNTVSAIYYAMEQDADILNMSYGSYQLSHMEQEAIRDAYESGILLVASAGNDNTYEHSYPASYPGVISVGSTDREGYLSTFSNYGYFLDLTAPGEEIYSTFLNGYSIDNGTSFSAPLISGLAALLKSARPEWTNNQIQWALEKSAASETPGEWDPYKGYGRADAYAALTTDLPDREEAPDQRSAAQEVQAGEAVDERMDGPMDTDWFHIKVEKGSHVSILLSDPPSYLDLVLGLYDNEGLVEMADKQEMGEGEEITFTADQTKDYYIGILDYYNHWSEEKYELLIDVEKEIFSDVSHYVKEINYLAEHGIIHGFPDKTFKPKQGVTRLQAVQMILQEKGVDLEASKAPDPGFKDMPAGVYGYEAVAKAAELGIIRGKQDGTFNPSGILTRWQMAAILTAAYELEGTYEGAFRDVPEGHYAYGVVQAIAANGIARGYEDGTFKPTRNISREHFSVFLYNYLSGR</sequence>
<dbReference type="Pfam" id="PF00082">
    <property type="entry name" value="Peptidase_S8"/>
    <property type="match status" value="1"/>
</dbReference>
<proteinExistence type="inferred from homology"/>
<evidence type="ECO:0000256" key="7">
    <source>
        <dbReference type="ARBA" id="ARBA00022801"/>
    </source>
</evidence>
<comment type="caution">
    <text evidence="14">The sequence shown here is derived from an EMBL/GenBank/DDBJ whole genome shotgun (WGS) entry which is preliminary data.</text>
</comment>
<dbReference type="InterPro" id="IPR000209">
    <property type="entry name" value="Peptidase_S8/S53_dom"/>
</dbReference>
<evidence type="ECO:0000256" key="9">
    <source>
        <dbReference type="ARBA" id="ARBA00022837"/>
    </source>
</evidence>
<dbReference type="InterPro" id="IPR022398">
    <property type="entry name" value="Peptidase_S8_His-AS"/>
</dbReference>
<dbReference type="RefSeq" id="WP_390303871.1">
    <property type="nucleotide sequence ID" value="NZ_JBHRRZ010000009.1"/>
</dbReference>
<dbReference type="Gene3D" id="2.60.120.380">
    <property type="match status" value="1"/>
</dbReference>
<dbReference type="Pfam" id="PF00395">
    <property type="entry name" value="SLH"/>
    <property type="match status" value="3"/>
</dbReference>
<keyword evidence="4" id="KW-0964">Secreted</keyword>
<gene>
    <name evidence="14" type="ORF">ACFODW_04955</name>
</gene>